<evidence type="ECO:0000313" key="6">
    <source>
        <dbReference type="Proteomes" id="UP000494163"/>
    </source>
</evidence>
<keyword evidence="2 4" id="KW-0732">Signal</keyword>
<feature type="chain" id="PRO_5005794090" evidence="4">
    <location>
        <begin position="17"/>
        <end position="93"/>
    </location>
</feature>
<sequence length="93" mass="10190">MKFLFVLACLLAVAFASDDRSSVATEQAQEVNPDSFSYKLITSNGINVNQQGHLVDEHTQDVAGSYEYTSPEGKVIKVTYTAGVNGYKPTLHY</sequence>
<dbReference type="InterPro" id="IPR050468">
    <property type="entry name" value="Cuticle_Struct_Prot"/>
</dbReference>
<reference evidence="5 6" key="1">
    <citation type="submission" date="2015-08" db="EMBL/GenBank/DDBJ databases">
        <title>Ancestral chromatin configuration constrains chromatin evolution on differentiating sex chromosomes in Drosophila.</title>
        <authorList>
            <person name="Zhou Q."/>
            <person name="Bachtrog D."/>
        </authorList>
    </citation>
    <scope>NUCLEOTIDE SEQUENCE [LARGE SCALE GENOMIC DNA]</scope>
    <source>
        <tissue evidence="5">Whole larvae</tissue>
    </source>
</reference>
<dbReference type="InterPro" id="IPR031311">
    <property type="entry name" value="CHIT_BIND_RR_consensus"/>
</dbReference>
<dbReference type="OrthoDB" id="6629557at2759"/>
<keyword evidence="6" id="KW-1185">Reference proteome</keyword>
<accession>A0A0M4EW11</accession>
<dbReference type="InterPro" id="IPR031305">
    <property type="entry name" value="Casein_CS"/>
</dbReference>
<feature type="signal peptide" evidence="4">
    <location>
        <begin position="1"/>
        <end position="16"/>
    </location>
</feature>
<dbReference type="PROSITE" id="PS00306">
    <property type="entry name" value="CASEIN_ALPHA_BETA"/>
    <property type="match status" value="1"/>
</dbReference>
<keyword evidence="1 3" id="KW-0193">Cuticle</keyword>
<evidence type="ECO:0000256" key="4">
    <source>
        <dbReference type="SAM" id="SignalP"/>
    </source>
</evidence>
<dbReference type="STRING" id="30019.A0A0M4EW11"/>
<name>A0A0M4EW11_DROBS</name>
<organism evidence="5 6">
    <name type="scientific">Drosophila busckii</name>
    <name type="common">Fruit fly</name>
    <dbReference type="NCBI Taxonomy" id="30019"/>
    <lineage>
        <taxon>Eukaryota</taxon>
        <taxon>Metazoa</taxon>
        <taxon>Ecdysozoa</taxon>
        <taxon>Arthropoda</taxon>
        <taxon>Hexapoda</taxon>
        <taxon>Insecta</taxon>
        <taxon>Pterygota</taxon>
        <taxon>Neoptera</taxon>
        <taxon>Endopterygota</taxon>
        <taxon>Diptera</taxon>
        <taxon>Brachycera</taxon>
        <taxon>Muscomorpha</taxon>
        <taxon>Ephydroidea</taxon>
        <taxon>Drosophilidae</taxon>
        <taxon>Drosophila</taxon>
    </lineage>
</organism>
<evidence type="ECO:0000256" key="2">
    <source>
        <dbReference type="ARBA" id="ARBA00022729"/>
    </source>
</evidence>
<protein>
    <submittedName>
        <fullName evidence="5">Lcp9</fullName>
    </submittedName>
</protein>
<dbReference type="GO" id="GO:0008010">
    <property type="term" value="F:structural constituent of chitin-based larval cuticle"/>
    <property type="evidence" value="ECO:0007669"/>
    <property type="project" value="TreeGrafter"/>
</dbReference>
<evidence type="ECO:0000313" key="5">
    <source>
        <dbReference type="EMBL" id="ALC41907.1"/>
    </source>
</evidence>
<dbReference type="PANTHER" id="PTHR10380:SF173">
    <property type="entry name" value="CUTICULAR PROTEIN 47EF, ISOFORM C-RELATED"/>
    <property type="match status" value="1"/>
</dbReference>
<dbReference type="PANTHER" id="PTHR10380">
    <property type="entry name" value="CUTICLE PROTEIN"/>
    <property type="match status" value="1"/>
</dbReference>
<dbReference type="GO" id="GO:0062129">
    <property type="term" value="C:chitin-based extracellular matrix"/>
    <property type="evidence" value="ECO:0007669"/>
    <property type="project" value="TreeGrafter"/>
</dbReference>
<dbReference type="OMA" id="EYNEVNP"/>
<gene>
    <name evidence="5" type="ORF">Dbus_chr2Rg1486</name>
</gene>
<dbReference type="PROSITE" id="PS00233">
    <property type="entry name" value="CHIT_BIND_RR_1"/>
    <property type="match status" value="1"/>
</dbReference>
<evidence type="ECO:0000256" key="1">
    <source>
        <dbReference type="ARBA" id="ARBA00022460"/>
    </source>
</evidence>
<dbReference type="Pfam" id="PF00379">
    <property type="entry name" value="Chitin_bind_4"/>
    <property type="match status" value="1"/>
</dbReference>
<dbReference type="InterPro" id="IPR000618">
    <property type="entry name" value="Insect_cuticle"/>
</dbReference>
<dbReference type="PROSITE" id="PS51155">
    <property type="entry name" value="CHIT_BIND_RR_2"/>
    <property type="match status" value="1"/>
</dbReference>
<dbReference type="EMBL" id="CP012524">
    <property type="protein sequence ID" value="ALC41907.1"/>
    <property type="molecule type" value="Genomic_DNA"/>
</dbReference>
<dbReference type="Proteomes" id="UP000494163">
    <property type="component" value="Chromosome 2R"/>
</dbReference>
<dbReference type="AlphaFoldDB" id="A0A0M4EW11"/>
<evidence type="ECO:0000256" key="3">
    <source>
        <dbReference type="PROSITE-ProRule" id="PRU00497"/>
    </source>
</evidence>
<proteinExistence type="predicted"/>